<dbReference type="GO" id="GO:0042277">
    <property type="term" value="F:peptide binding"/>
    <property type="evidence" value="ECO:0007669"/>
    <property type="project" value="TreeGrafter"/>
</dbReference>
<dbReference type="GO" id="GO:0043171">
    <property type="term" value="P:peptide catabolic process"/>
    <property type="evidence" value="ECO:0007669"/>
    <property type="project" value="TreeGrafter"/>
</dbReference>
<dbReference type="PANTHER" id="PTHR11533:SF174">
    <property type="entry name" value="PUROMYCIN-SENSITIVE AMINOPEPTIDASE-RELATED"/>
    <property type="match status" value="1"/>
</dbReference>
<accession>A0A948RRB3</accession>
<dbReference type="Pfam" id="PF01433">
    <property type="entry name" value="Peptidase_M1"/>
    <property type="match status" value="1"/>
</dbReference>
<dbReference type="Gene3D" id="1.10.390.10">
    <property type="entry name" value="Neutral Protease Domain 2"/>
    <property type="match status" value="1"/>
</dbReference>
<feature type="domain" description="Peptidase M1 membrane alanine aminopeptidase" evidence="1">
    <location>
        <begin position="370"/>
        <end position="534"/>
    </location>
</feature>
<evidence type="ECO:0000313" key="2">
    <source>
        <dbReference type="EMBL" id="MBU2689555.1"/>
    </source>
</evidence>
<comment type="caution">
    <text evidence="2">The sequence shown here is derived from an EMBL/GenBank/DDBJ whole genome shotgun (WGS) entry which is preliminary data.</text>
</comment>
<dbReference type="InterPro" id="IPR027268">
    <property type="entry name" value="Peptidase_M4/M1_CTD_sf"/>
</dbReference>
<dbReference type="SUPFAM" id="SSF55486">
    <property type="entry name" value="Metalloproteases ('zincins'), catalytic domain"/>
    <property type="match status" value="1"/>
</dbReference>
<protein>
    <submittedName>
        <fullName evidence="2">M1 family metallopeptidase</fullName>
    </submittedName>
</protein>
<dbReference type="EMBL" id="JAHJDP010000011">
    <property type="protein sequence ID" value="MBU2689555.1"/>
    <property type="molecule type" value="Genomic_DNA"/>
</dbReference>
<dbReference type="PANTHER" id="PTHR11533">
    <property type="entry name" value="PROTEASE M1 ZINC METALLOPROTEASE"/>
    <property type="match status" value="1"/>
</dbReference>
<dbReference type="GO" id="GO:0016020">
    <property type="term" value="C:membrane"/>
    <property type="evidence" value="ECO:0007669"/>
    <property type="project" value="TreeGrafter"/>
</dbReference>
<name>A0A948RRB3_UNCEI</name>
<evidence type="ECO:0000259" key="1">
    <source>
        <dbReference type="Pfam" id="PF01433"/>
    </source>
</evidence>
<sequence length="1059" mass="120470">MILNPTIPLKLKQNAFGILLPILLIFTLGTTGAADDRNPPDPAYWQQLVNTRIEVRLDPPGDNLIGHLEIDYTNNSPDTLVSLYFHLFQNAFRAGSHMSDRHAAYGDKRLQKIPPEEEGGTLIDHVTDGDGYPLGVQVDDTIMKVTLVSPLTPGENVHVMMDFTTHYGKVTGRMGKQGKQYQVTQWYPRIAVYDRKRGWNFDQHVGFEFYGEWGSFDVAITAPGDYIIAATGLLQNPDEVMPAGRRRALDLDWYAPTVDPESRPEIPDPPDSVLTWRYHADSVHDFAWVADPTFLIGEAAWDGIPVYAYVRKENAAGWQDADSITAEFLRVFSEKIGRYVWPQHTVVDASSGMEYPMLSLDGDSSPEYYGLIGHELAHNWFMGAVGSNETHRAFMDEVFTNFITAWAMDIIFGPESSGTFYKKDGWYAQKFYPRASRRYLRNARRYINFAHSGYLDDLAMDSSWYPEYRNYRQTYFKSSTMLEMLRLVLGDAVFEKALRAYFERWKFRHPYPEDMIAVFEDASGRPLDWFFDQWLYTSMTMDYAITAVDGEWITTGAGARQYHVKIDLERKGDMFMPLDLDFFLRDGARYSAHIPVDDYAKRAPGCKVLPPWTGCGAVRRTYIAELSLPAEPLFVSIDGGGRLPDIDGRDNVWCSDRFYRLQPFGPTQLKFDNMRLHHESLDAYDLLWRPSAGYTNQDGVWLGMHLRGSYLDESWTRFDQLHLYPRIGLNSGRPGYELTYDTPVQWLGRLSRWYLKSAVVDGRSWQEIGVQKTYRKLLTEGSSTKIELAFRSRQMLESNDLAPGLAWNDEINNSLTASVVYQPAHSLLTRSGFFLESTLGGATPPVTRWEVKADGDGAIAGITFSLKFFAGYVTSPDLRAGNQAAARARMAPWRYSPARGATMDLYETYLYRADGGLPGDWWRHGNIVYNDGPAMRGFGDIGPVANRIWTAALDVALGRPLDTLFDLIPSADVRRWLRMPVFAYGEAGKVAWRWDDRFSFPSGFLKSAGFFLQWEPRVPMPGLSRGHVQFYAPLWVDDPTGWTSNDDGIKWRWAIALGT</sequence>
<dbReference type="GO" id="GO:0008270">
    <property type="term" value="F:zinc ion binding"/>
    <property type="evidence" value="ECO:0007669"/>
    <property type="project" value="InterPro"/>
</dbReference>
<evidence type="ECO:0000313" key="3">
    <source>
        <dbReference type="Proteomes" id="UP000777784"/>
    </source>
</evidence>
<dbReference type="InterPro" id="IPR014782">
    <property type="entry name" value="Peptidase_M1_dom"/>
</dbReference>
<dbReference type="GO" id="GO:0005737">
    <property type="term" value="C:cytoplasm"/>
    <property type="evidence" value="ECO:0007669"/>
    <property type="project" value="TreeGrafter"/>
</dbReference>
<dbReference type="AlphaFoldDB" id="A0A948RRB3"/>
<dbReference type="GO" id="GO:0070006">
    <property type="term" value="F:metalloaminopeptidase activity"/>
    <property type="evidence" value="ECO:0007669"/>
    <property type="project" value="TreeGrafter"/>
</dbReference>
<reference evidence="2" key="1">
    <citation type="submission" date="2021-05" db="EMBL/GenBank/DDBJ databases">
        <title>Energy efficiency and biological interactions define the core microbiome of deep oligotrophic groundwater.</title>
        <authorList>
            <person name="Mehrshad M."/>
            <person name="Lopez-Fernandez M."/>
            <person name="Bell E."/>
            <person name="Bernier-Latmani R."/>
            <person name="Bertilsson S."/>
            <person name="Dopson M."/>
        </authorList>
    </citation>
    <scope>NUCLEOTIDE SEQUENCE</scope>
    <source>
        <strain evidence="2">Modern_marine.mb.64</strain>
    </source>
</reference>
<dbReference type="CDD" id="cd09604">
    <property type="entry name" value="M1_APN_like"/>
    <property type="match status" value="1"/>
</dbReference>
<gene>
    <name evidence="2" type="ORF">KJ970_01385</name>
</gene>
<dbReference type="GO" id="GO:0005615">
    <property type="term" value="C:extracellular space"/>
    <property type="evidence" value="ECO:0007669"/>
    <property type="project" value="TreeGrafter"/>
</dbReference>
<dbReference type="Proteomes" id="UP000777784">
    <property type="component" value="Unassembled WGS sequence"/>
</dbReference>
<dbReference type="InterPro" id="IPR050344">
    <property type="entry name" value="Peptidase_M1_aminopeptidases"/>
</dbReference>
<proteinExistence type="predicted"/>
<organism evidence="2 3">
    <name type="scientific">Eiseniibacteriota bacterium</name>
    <dbReference type="NCBI Taxonomy" id="2212470"/>
    <lineage>
        <taxon>Bacteria</taxon>
        <taxon>Candidatus Eiseniibacteriota</taxon>
    </lineage>
</organism>